<dbReference type="Proteomes" id="UP000823749">
    <property type="component" value="Chromosome 12"/>
</dbReference>
<protein>
    <submittedName>
        <fullName evidence="1">Uncharacterized protein</fullName>
    </submittedName>
</protein>
<dbReference type="EMBL" id="JACTNZ010000012">
    <property type="protein sequence ID" value="KAG5521408.1"/>
    <property type="molecule type" value="Genomic_DNA"/>
</dbReference>
<accession>A0AAV6HY96</accession>
<sequence length="118" mass="12882">MLSSTVENIPIGSLVSLPACGAHVFSYFAEKCWVSLALKAESKVELVLRSEDAHPSQAASIGAEQLSHIQLHVEWQEGGSCCEEKGLFAGQMPQTVAKQEKKEELVRQEGTFNSFEAM</sequence>
<name>A0AAV6HY96_9ERIC</name>
<proteinExistence type="predicted"/>
<dbReference type="AlphaFoldDB" id="A0AAV6HY96"/>
<gene>
    <name evidence="1" type="ORF">RHGRI_033845</name>
</gene>
<evidence type="ECO:0000313" key="2">
    <source>
        <dbReference type="Proteomes" id="UP000823749"/>
    </source>
</evidence>
<organism evidence="1 2">
    <name type="scientific">Rhododendron griersonianum</name>
    <dbReference type="NCBI Taxonomy" id="479676"/>
    <lineage>
        <taxon>Eukaryota</taxon>
        <taxon>Viridiplantae</taxon>
        <taxon>Streptophyta</taxon>
        <taxon>Embryophyta</taxon>
        <taxon>Tracheophyta</taxon>
        <taxon>Spermatophyta</taxon>
        <taxon>Magnoliopsida</taxon>
        <taxon>eudicotyledons</taxon>
        <taxon>Gunneridae</taxon>
        <taxon>Pentapetalae</taxon>
        <taxon>asterids</taxon>
        <taxon>Ericales</taxon>
        <taxon>Ericaceae</taxon>
        <taxon>Ericoideae</taxon>
        <taxon>Rhodoreae</taxon>
        <taxon>Rhododendron</taxon>
    </lineage>
</organism>
<comment type="caution">
    <text evidence="1">The sequence shown here is derived from an EMBL/GenBank/DDBJ whole genome shotgun (WGS) entry which is preliminary data.</text>
</comment>
<reference evidence="1" key="1">
    <citation type="submission" date="2020-08" db="EMBL/GenBank/DDBJ databases">
        <title>Plant Genome Project.</title>
        <authorList>
            <person name="Zhang R.-G."/>
        </authorList>
    </citation>
    <scope>NUCLEOTIDE SEQUENCE</scope>
    <source>
        <strain evidence="1">WSP0</strain>
        <tissue evidence="1">Leaf</tissue>
    </source>
</reference>
<evidence type="ECO:0000313" key="1">
    <source>
        <dbReference type="EMBL" id="KAG5521408.1"/>
    </source>
</evidence>
<keyword evidence="2" id="KW-1185">Reference proteome</keyword>